<organism evidence="2 3">
    <name type="scientific">Nocardia thailandica</name>
    <dbReference type="NCBI Taxonomy" id="257275"/>
    <lineage>
        <taxon>Bacteria</taxon>
        <taxon>Bacillati</taxon>
        <taxon>Actinomycetota</taxon>
        <taxon>Actinomycetes</taxon>
        <taxon>Mycobacteriales</taxon>
        <taxon>Nocardiaceae</taxon>
        <taxon>Nocardia</taxon>
    </lineage>
</organism>
<keyword evidence="1" id="KW-0812">Transmembrane</keyword>
<dbReference type="EMBL" id="JBIAMX010000006">
    <property type="protein sequence ID" value="MFF0543538.1"/>
    <property type="molecule type" value="Genomic_DNA"/>
</dbReference>
<gene>
    <name evidence="2" type="ORF">ACFYTF_11955</name>
</gene>
<comment type="caution">
    <text evidence="2">The sequence shown here is derived from an EMBL/GenBank/DDBJ whole genome shotgun (WGS) entry which is preliminary data.</text>
</comment>
<dbReference type="Proteomes" id="UP001601444">
    <property type="component" value="Unassembled WGS sequence"/>
</dbReference>
<keyword evidence="1" id="KW-1133">Transmembrane helix</keyword>
<reference evidence="2 3" key="1">
    <citation type="submission" date="2024-10" db="EMBL/GenBank/DDBJ databases">
        <title>The Natural Products Discovery Center: Release of the First 8490 Sequenced Strains for Exploring Actinobacteria Biosynthetic Diversity.</title>
        <authorList>
            <person name="Kalkreuter E."/>
            <person name="Kautsar S.A."/>
            <person name="Yang D."/>
            <person name="Bader C.D."/>
            <person name="Teijaro C.N."/>
            <person name="Fluegel L."/>
            <person name="Davis C.M."/>
            <person name="Simpson J.R."/>
            <person name="Lauterbach L."/>
            <person name="Steele A.D."/>
            <person name="Gui C."/>
            <person name="Meng S."/>
            <person name="Li G."/>
            <person name="Viehrig K."/>
            <person name="Ye F."/>
            <person name="Su P."/>
            <person name="Kiefer A.F."/>
            <person name="Nichols A."/>
            <person name="Cepeda A.J."/>
            <person name="Yan W."/>
            <person name="Fan B."/>
            <person name="Jiang Y."/>
            <person name="Adhikari A."/>
            <person name="Zheng C.-J."/>
            <person name="Schuster L."/>
            <person name="Cowan T.M."/>
            <person name="Smanski M.J."/>
            <person name="Chevrette M.G."/>
            <person name="De Carvalho L.P.S."/>
            <person name="Shen B."/>
        </authorList>
    </citation>
    <scope>NUCLEOTIDE SEQUENCE [LARGE SCALE GENOMIC DNA]</scope>
    <source>
        <strain evidence="2 3">NPDC004045</strain>
    </source>
</reference>
<feature type="transmembrane region" description="Helical" evidence="1">
    <location>
        <begin position="16"/>
        <end position="38"/>
    </location>
</feature>
<feature type="transmembrane region" description="Helical" evidence="1">
    <location>
        <begin position="50"/>
        <end position="67"/>
    </location>
</feature>
<sequence length="410" mass="44585">MGMGADRRRWWPVLEGLLVVGMTLASCGMLAWVAAVLVAARTRRRRDARFAVAAFVLTMLAVLWAGSEPADRDPQRADSALLVLLILSCVCVARYIVEARTGSGPAERDPDTVARDAVFPFLSVHEAARLRALVRENFAERGVEVTPGAASVRTIDGHDYSLYNLFAVCNQDPRGHRAWPGLVRAHVDNVLAMPSGEVLAAAGTDLLATLYPRVLPRQYLEHAPAEQFRYARRFTDDLRIVLAVDTPTSVHVLGGDAVAQLGDSDDVWARALANLRALPVSSPGTFGRREGGQFHAVVDRSHFTAAKILVLDELLAGLGIPVGEDGVLVAVPNRNQVAFRPIDDSPFAPALFDLTDFAVRGYVDAPGPLSPHLFWWRRGQLVQLTETDDAGALVFRLPDELVALMDRHGG</sequence>
<evidence type="ECO:0000256" key="1">
    <source>
        <dbReference type="SAM" id="Phobius"/>
    </source>
</evidence>
<feature type="transmembrane region" description="Helical" evidence="1">
    <location>
        <begin position="79"/>
        <end position="97"/>
    </location>
</feature>
<accession>A0ABW6PMP6</accession>
<keyword evidence="3" id="KW-1185">Reference proteome</keyword>
<keyword evidence="1" id="KW-0472">Membrane</keyword>
<name>A0ABW6PMP6_9NOCA</name>
<proteinExistence type="predicted"/>
<evidence type="ECO:0000313" key="2">
    <source>
        <dbReference type="EMBL" id="MFF0543538.1"/>
    </source>
</evidence>
<protein>
    <submittedName>
        <fullName evidence="2">Uncharacterized protein</fullName>
    </submittedName>
</protein>
<evidence type="ECO:0000313" key="3">
    <source>
        <dbReference type="Proteomes" id="UP001601444"/>
    </source>
</evidence>
<dbReference type="PROSITE" id="PS51257">
    <property type="entry name" value="PROKAR_LIPOPROTEIN"/>
    <property type="match status" value="1"/>
</dbReference>
<dbReference type="RefSeq" id="WP_387700158.1">
    <property type="nucleotide sequence ID" value="NZ_JBIAMX010000006.1"/>
</dbReference>